<feature type="domain" description="BIG2" evidence="3">
    <location>
        <begin position="324"/>
        <end position="404"/>
    </location>
</feature>
<dbReference type="PROSITE" id="PS51257">
    <property type="entry name" value="PROKAR_LIPOPROTEIN"/>
    <property type="match status" value="1"/>
</dbReference>
<evidence type="ECO:0000256" key="2">
    <source>
        <dbReference type="SAM" id="SignalP"/>
    </source>
</evidence>
<feature type="domain" description="BIG2" evidence="3">
    <location>
        <begin position="151"/>
        <end position="232"/>
    </location>
</feature>
<protein>
    <submittedName>
        <fullName evidence="4">Surface protein Lk90-like protein</fullName>
    </submittedName>
</protein>
<dbReference type="InterPro" id="IPR003343">
    <property type="entry name" value="Big_2"/>
</dbReference>
<feature type="domain" description="BIG2" evidence="3">
    <location>
        <begin position="238"/>
        <end position="317"/>
    </location>
</feature>
<feature type="domain" description="BIG2" evidence="3">
    <location>
        <begin position="63"/>
        <end position="145"/>
    </location>
</feature>
<proteinExistence type="predicted"/>
<organism evidence="4">
    <name type="scientific">Vibrio cholerae O37</name>
    <dbReference type="NCBI Taxonomy" id="185332"/>
    <lineage>
        <taxon>Bacteria</taxon>
        <taxon>Pseudomonadati</taxon>
        <taxon>Pseudomonadota</taxon>
        <taxon>Gammaproteobacteria</taxon>
        <taxon>Vibrionales</taxon>
        <taxon>Vibrionaceae</taxon>
        <taxon>Vibrio</taxon>
    </lineage>
</organism>
<accession>H9CJF3</accession>
<feature type="compositionally biased region" description="Polar residues" evidence="1">
    <location>
        <begin position="27"/>
        <end position="46"/>
    </location>
</feature>
<evidence type="ECO:0000256" key="1">
    <source>
        <dbReference type="SAM" id="MobiDB-lite"/>
    </source>
</evidence>
<sequence>MKKANVISWLTIISITSLALTGCNSGSEGTVSSSDAGSSQITNPSWGNNSNNGSNQVIEKPITLTRISVNANKSSVALGEGATLYATAYYSDDSHKTVTDLVTWNISEEDRIEIDPQNGEVTTLTEGEATINASLDNLVSESYTLEVTAPELTQIALSAKEKSLPVGIRTELEVWGYFTDEQWRKIPHGVAWQITNDQVVKIEAGNQINAVGEGETQIIAHLDGYSSQPVTIEVTQAQLTAIDITPKEVSMPLGTAQALTVMGTFTNGKTLDITKDVEWSQPKSEIARIEEGKIVATKIGTETIQAHKGDIKGNKVEIKVTDAIITGLQITPANTQLASGTTLEFIAKSIYSDGSEKDVTHEVKWASANYDVLTFEANKATGHKPAKTRVIATLNNGVEASVEVTVTNAILSNIQVMPTSLELGEEQVGRLRAIGEFSDGTSSDITELVYWVSHDQQVASMLKSGLLNGIKEGKTRVTASWQGLSQTSEIKVSHQLNVKEDIALCGNKIDDDSRDTAQGECLKVASDQYGNLISGAPSVKLLNGLGYKLIRSGEKPRPYTKAYNGVRIEREGYGPTGEPFGLFNNNGLMGQTEQWCNELAMKNFAGRNNWRRATRIDLMNLYNKVGGSLWNGYNDKGYESKGLGWPVLSEYWSALNMDHLPVDNHHDLVNMHVGRTFLIAEGYFGASYPACIAPVAR</sequence>
<dbReference type="Gene3D" id="2.60.40.1080">
    <property type="match status" value="5"/>
</dbReference>
<evidence type="ECO:0000313" key="4">
    <source>
        <dbReference type="EMBL" id="AFD29048.1"/>
    </source>
</evidence>
<feature type="signal peptide" evidence="2">
    <location>
        <begin position="1"/>
        <end position="19"/>
    </location>
</feature>
<feature type="chain" id="PRO_5003618290" evidence="2">
    <location>
        <begin position="20"/>
        <end position="697"/>
    </location>
</feature>
<feature type="domain" description="BIG2" evidence="3">
    <location>
        <begin position="410"/>
        <end position="491"/>
    </location>
</feature>
<evidence type="ECO:0000259" key="3">
    <source>
        <dbReference type="SMART" id="SM00635"/>
    </source>
</evidence>
<keyword evidence="2" id="KW-0732">Signal</keyword>
<feature type="region of interest" description="Disordered" evidence="1">
    <location>
        <begin position="27"/>
        <end position="54"/>
    </location>
</feature>
<dbReference type="InterPro" id="IPR008964">
    <property type="entry name" value="Invasin/intimin_cell_adhesion"/>
</dbReference>
<dbReference type="SMART" id="SM00635">
    <property type="entry name" value="BID_2"/>
    <property type="match status" value="5"/>
</dbReference>
<dbReference type="EMBL" id="JQ345361">
    <property type="protein sequence ID" value="AFD29048.1"/>
    <property type="molecule type" value="Genomic_DNA"/>
</dbReference>
<dbReference type="Pfam" id="PF02368">
    <property type="entry name" value="Big_2"/>
    <property type="match status" value="3"/>
</dbReference>
<name>H9CJF3_VIBCL</name>
<dbReference type="AlphaFoldDB" id="H9CJF3"/>
<dbReference type="SUPFAM" id="SSF49373">
    <property type="entry name" value="Invasin/intimin cell-adhesion fragments"/>
    <property type="match status" value="1"/>
</dbReference>
<reference evidence="4" key="1">
    <citation type="journal article" date="2012" name="FEBS Lett.">
        <title>Genomic analysis of ICEVchBan8: An atypical genetic element in Vibrio cholerae.</title>
        <authorList>
            <person name="Taviani E."/>
            <person name="Spagnoletti M."/>
            <person name="Ceccarelli D."/>
            <person name="Haley B.J."/>
            <person name="Hasan N.A."/>
            <person name="Chen A."/>
            <person name="Colombo M.M."/>
            <person name="Huq A."/>
            <person name="Colwell R.R."/>
        </authorList>
    </citation>
    <scope>NUCLEOTIDE SEQUENCE</scope>
    <source>
        <strain evidence="4">MZ03</strain>
    </source>
</reference>